<gene>
    <name evidence="5" type="ORF">HK100_005582</name>
</gene>
<organism evidence="5 6">
    <name type="scientific">Physocladia obscura</name>
    <dbReference type="NCBI Taxonomy" id="109957"/>
    <lineage>
        <taxon>Eukaryota</taxon>
        <taxon>Fungi</taxon>
        <taxon>Fungi incertae sedis</taxon>
        <taxon>Chytridiomycota</taxon>
        <taxon>Chytridiomycota incertae sedis</taxon>
        <taxon>Chytridiomycetes</taxon>
        <taxon>Chytridiales</taxon>
        <taxon>Chytriomycetaceae</taxon>
        <taxon>Physocladia</taxon>
    </lineage>
</organism>
<keyword evidence="6" id="KW-1185">Reference proteome</keyword>
<proteinExistence type="predicted"/>
<feature type="compositionally biased region" description="Polar residues" evidence="2">
    <location>
        <begin position="50"/>
        <end position="75"/>
    </location>
</feature>
<dbReference type="Proteomes" id="UP001211907">
    <property type="component" value="Unassembled WGS sequence"/>
</dbReference>
<evidence type="ECO:0000256" key="2">
    <source>
        <dbReference type="SAM" id="MobiDB-lite"/>
    </source>
</evidence>
<feature type="domain" description="Ubinuclein middle" evidence="4">
    <location>
        <begin position="447"/>
        <end position="667"/>
    </location>
</feature>
<feature type="region of interest" description="Disordered" evidence="2">
    <location>
        <begin position="31"/>
        <end position="79"/>
    </location>
</feature>
<feature type="region of interest" description="Disordered" evidence="2">
    <location>
        <begin position="284"/>
        <end position="309"/>
    </location>
</feature>
<evidence type="ECO:0008006" key="7">
    <source>
        <dbReference type="Google" id="ProtNLM"/>
    </source>
</evidence>
<reference evidence="5" key="1">
    <citation type="submission" date="2020-05" db="EMBL/GenBank/DDBJ databases">
        <title>Phylogenomic resolution of chytrid fungi.</title>
        <authorList>
            <person name="Stajich J.E."/>
            <person name="Amses K."/>
            <person name="Simmons R."/>
            <person name="Seto K."/>
            <person name="Myers J."/>
            <person name="Bonds A."/>
            <person name="Quandt C.A."/>
            <person name="Barry K."/>
            <person name="Liu P."/>
            <person name="Grigoriev I."/>
            <person name="Longcore J.E."/>
            <person name="James T.Y."/>
        </authorList>
    </citation>
    <scope>NUCLEOTIDE SEQUENCE</scope>
    <source>
        <strain evidence="5">JEL0513</strain>
    </source>
</reference>
<dbReference type="InterPro" id="IPR026947">
    <property type="entry name" value="UBN_middle_dom"/>
</dbReference>
<feature type="region of interest" description="Disordered" evidence="2">
    <location>
        <begin position="338"/>
        <end position="442"/>
    </location>
</feature>
<feature type="non-terminal residue" evidence="5">
    <location>
        <position position="688"/>
    </location>
</feature>
<dbReference type="InterPro" id="IPR014840">
    <property type="entry name" value="HRD"/>
</dbReference>
<dbReference type="Pfam" id="PF14075">
    <property type="entry name" value="UBN_AB"/>
    <property type="match status" value="1"/>
</dbReference>
<keyword evidence="1" id="KW-0597">Phosphoprotein</keyword>
<feature type="domain" description="Hpc2-related" evidence="3">
    <location>
        <begin position="224"/>
        <end position="271"/>
    </location>
</feature>
<evidence type="ECO:0000259" key="4">
    <source>
        <dbReference type="Pfam" id="PF14075"/>
    </source>
</evidence>
<feature type="region of interest" description="Disordered" evidence="2">
    <location>
        <begin position="122"/>
        <end position="236"/>
    </location>
</feature>
<evidence type="ECO:0000256" key="1">
    <source>
        <dbReference type="ARBA" id="ARBA00022553"/>
    </source>
</evidence>
<feature type="compositionally biased region" description="Acidic residues" evidence="2">
    <location>
        <begin position="133"/>
        <end position="189"/>
    </location>
</feature>
<feature type="compositionally biased region" description="Polar residues" evidence="2">
    <location>
        <begin position="338"/>
        <end position="351"/>
    </location>
</feature>
<sequence length="688" mass="74511">MKKEEKRIRIHVELDLLDTRNNVFSLPQLLRRHSRKQQQQQQQHLDRTSAGINSSQSQRNSNTINAGSETNGNTTEAKDINDANNSLMLHEHDTANSGSQSLGNGIVEGGNNKVLLLDQGKGAERSGNRGGDADDGDGDGSENNNDSDDSDGVDADVDENGDNDNEDDEAEEDDADEADDDDEDDDDVDAANMDSEGLDSASSSSSHEAVGQTTTTTTRRPRKDLSNVYDVDDDFIDDSDLFDDSGTSAAAFPNKIKPWQYGFFVWRGPVENVHHDISFKDYFEPQRAPTQKQKRNTATSIKKSSSQATPARVIINAANAPTLLASNAAATAVTPSAQINPADASSGSTSSIKRKRQNTTGKAAAAGSSHNAGDGGDESTGAGSNFASDPTVPPPSKKKKGGGGVSTVDSHAVLESVDPSDTAAATGDNEQDEGEDSKKGKKKLLIPLSPAVEIAVKYLKTEREKESFENKKNFPERLRPPLLEAAKTAVLNNQMNENFVRHLKKVLPYNTFTLKRLVGRMLLNYALMKSKVALELKTAEFQALVNAMCLQQGIEGPQEVAGSNSAEPIDPTTGERKKFRFSEESKLAFWNILVLEWEQVELKNLHDSLDSSSNANSSNTGSNISPVNLNNIPSAVKLTDANVRKAVYPKLVQFWPAGWMTSNDLSREYSLFKRRINTRAGTAAPGVD</sequence>
<comment type="caution">
    <text evidence="5">The sequence shown here is derived from an EMBL/GenBank/DDBJ whole genome shotgun (WGS) entry which is preliminary data.</text>
</comment>
<name>A0AAD5XD64_9FUNG</name>
<evidence type="ECO:0000313" key="5">
    <source>
        <dbReference type="EMBL" id="KAJ3096395.1"/>
    </source>
</evidence>
<evidence type="ECO:0000313" key="6">
    <source>
        <dbReference type="Proteomes" id="UP001211907"/>
    </source>
</evidence>
<protein>
    <recommendedName>
        <fullName evidence="7">Ubinuclein middle domain-containing protein</fullName>
    </recommendedName>
</protein>
<dbReference type="EMBL" id="JADGJH010002602">
    <property type="protein sequence ID" value="KAJ3096395.1"/>
    <property type="molecule type" value="Genomic_DNA"/>
</dbReference>
<feature type="compositionally biased region" description="Polar residues" evidence="2">
    <location>
        <begin position="288"/>
        <end position="309"/>
    </location>
</feature>
<evidence type="ECO:0000259" key="3">
    <source>
        <dbReference type="Pfam" id="PF08729"/>
    </source>
</evidence>
<accession>A0AAD5XD64</accession>
<dbReference type="Pfam" id="PF08729">
    <property type="entry name" value="HUN"/>
    <property type="match status" value="1"/>
</dbReference>
<dbReference type="AlphaFoldDB" id="A0AAD5XD64"/>